<dbReference type="InterPro" id="IPR011009">
    <property type="entry name" value="Kinase-like_dom_sf"/>
</dbReference>
<feature type="domain" description="Protein kinase" evidence="7">
    <location>
        <begin position="246"/>
        <end position="455"/>
    </location>
</feature>
<keyword evidence="5" id="KW-0141">cGMP biosynthesis</keyword>
<dbReference type="EC" id="4.6.1.2" evidence="2"/>
<name>A0A9J6FRQ9_HAELO</name>
<dbReference type="PROSITE" id="PS50011">
    <property type="entry name" value="PROTEIN_KINASE_DOM"/>
    <property type="match status" value="1"/>
</dbReference>
<organism evidence="8 9">
    <name type="scientific">Haemaphysalis longicornis</name>
    <name type="common">Bush tick</name>
    <dbReference type="NCBI Taxonomy" id="44386"/>
    <lineage>
        <taxon>Eukaryota</taxon>
        <taxon>Metazoa</taxon>
        <taxon>Ecdysozoa</taxon>
        <taxon>Arthropoda</taxon>
        <taxon>Chelicerata</taxon>
        <taxon>Arachnida</taxon>
        <taxon>Acari</taxon>
        <taxon>Parasitiformes</taxon>
        <taxon>Ixodida</taxon>
        <taxon>Ixodoidea</taxon>
        <taxon>Ixodidae</taxon>
        <taxon>Haemaphysalinae</taxon>
        <taxon>Haemaphysalis</taxon>
    </lineage>
</organism>
<keyword evidence="9" id="KW-1185">Reference proteome</keyword>
<dbReference type="PROSITE" id="PS50143">
    <property type="entry name" value="BIR_REPEAT_2"/>
    <property type="match status" value="1"/>
</dbReference>
<feature type="region of interest" description="Disordered" evidence="6">
    <location>
        <begin position="248"/>
        <end position="276"/>
    </location>
</feature>
<dbReference type="GO" id="GO:0005886">
    <property type="term" value="C:plasma membrane"/>
    <property type="evidence" value="ECO:0007669"/>
    <property type="project" value="TreeGrafter"/>
</dbReference>
<dbReference type="GO" id="GO:0004016">
    <property type="term" value="F:adenylate cyclase activity"/>
    <property type="evidence" value="ECO:0007669"/>
    <property type="project" value="TreeGrafter"/>
</dbReference>
<dbReference type="GO" id="GO:0004383">
    <property type="term" value="F:guanylate cyclase activity"/>
    <property type="evidence" value="ECO:0007669"/>
    <property type="project" value="UniProtKB-EC"/>
</dbReference>
<comment type="caution">
    <text evidence="8">The sequence shown here is derived from an EMBL/GenBank/DDBJ whole genome shotgun (WGS) entry which is preliminary data.</text>
</comment>
<evidence type="ECO:0000313" key="9">
    <source>
        <dbReference type="Proteomes" id="UP000821853"/>
    </source>
</evidence>
<keyword evidence="4" id="KW-0456">Lyase</keyword>
<dbReference type="PANTHER" id="PTHR11920:SF335">
    <property type="entry name" value="GUANYLATE CYCLASE"/>
    <property type="match status" value="1"/>
</dbReference>
<dbReference type="OrthoDB" id="60033at2759"/>
<accession>A0A9J6FRQ9</accession>
<evidence type="ECO:0000256" key="2">
    <source>
        <dbReference type="ARBA" id="ARBA00012202"/>
    </source>
</evidence>
<dbReference type="GO" id="GO:0007168">
    <property type="term" value="P:receptor guanylyl cyclase signaling pathway"/>
    <property type="evidence" value="ECO:0007669"/>
    <property type="project" value="TreeGrafter"/>
</dbReference>
<dbReference type="Pfam" id="PF00653">
    <property type="entry name" value="BIR"/>
    <property type="match status" value="1"/>
</dbReference>
<keyword evidence="3" id="KW-0547">Nucleotide-binding</keyword>
<evidence type="ECO:0000256" key="3">
    <source>
        <dbReference type="ARBA" id="ARBA00022741"/>
    </source>
</evidence>
<evidence type="ECO:0000256" key="6">
    <source>
        <dbReference type="SAM" id="MobiDB-lite"/>
    </source>
</evidence>
<evidence type="ECO:0000256" key="5">
    <source>
        <dbReference type="ARBA" id="ARBA00023293"/>
    </source>
</evidence>
<dbReference type="SUPFAM" id="SSF56112">
    <property type="entry name" value="Protein kinase-like (PK-like)"/>
    <property type="match status" value="1"/>
</dbReference>
<protein>
    <recommendedName>
        <fullName evidence="2">guanylate cyclase</fullName>
        <ecNumber evidence="2">4.6.1.2</ecNumber>
    </recommendedName>
</protein>
<proteinExistence type="predicted"/>
<gene>
    <name evidence="8" type="ORF">HPB48_021205</name>
</gene>
<evidence type="ECO:0000256" key="1">
    <source>
        <dbReference type="ARBA" id="ARBA00001436"/>
    </source>
</evidence>
<evidence type="ECO:0000313" key="8">
    <source>
        <dbReference type="EMBL" id="KAH9365527.1"/>
    </source>
</evidence>
<dbReference type="EMBL" id="JABSTR010000003">
    <property type="protein sequence ID" value="KAH9365527.1"/>
    <property type="molecule type" value="Genomic_DNA"/>
</dbReference>
<dbReference type="AlphaFoldDB" id="A0A9J6FRQ9"/>
<dbReference type="InterPro" id="IPR001245">
    <property type="entry name" value="Ser-Thr/Tyr_kinase_cat_dom"/>
</dbReference>
<evidence type="ECO:0000256" key="4">
    <source>
        <dbReference type="ARBA" id="ARBA00023239"/>
    </source>
</evidence>
<reference evidence="8 9" key="1">
    <citation type="journal article" date="2020" name="Cell">
        <title>Large-Scale Comparative Analyses of Tick Genomes Elucidate Their Genetic Diversity and Vector Capacities.</title>
        <authorList>
            <consortium name="Tick Genome and Microbiome Consortium (TIGMIC)"/>
            <person name="Jia N."/>
            <person name="Wang J."/>
            <person name="Shi W."/>
            <person name="Du L."/>
            <person name="Sun Y."/>
            <person name="Zhan W."/>
            <person name="Jiang J.F."/>
            <person name="Wang Q."/>
            <person name="Zhang B."/>
            <person name="Ji P."/>
            <person name="Bell-Sakyi L."/>
            <person name="Cui X.M."/>
            <person name="Yuan T.T."/>
            <person name="Jiang B.G."/>
            <person name="Yang W.F."/>
            <person name="Lam T.T."/>
            <person name="Chang Q.C."/>
            <person name="Ding S.J."/>
            <person name="Wang X.J."/>
            <person name="Zhu J.G."/>
            <person name="Ruan X.D."/>
            <person name="Zhao L."/>
            <person name="Wei J.T."/>
            <person name="Ye R.Z."/>
            <person name="Que T.C."/>
            <person name="Du C.H."/>
            <person name="Zhou Y.H."/>
            <person name="Cheng J.X."/>
            <person name="Dai P.F."/>
            <person name="Guo W.B."/>
            <person name="Han X.H."/>
            <person name="Huang E.J."/>
            <person name="Li L.F."/>
            <person name="Wei W."/>
            <person name="Gao Y.C."/>
            <person name="Liu J.Z."/>
            <person name="Shao H.Z."/>
            <person name="Wang X."/>
            <person name="Wang C.C."/>
            <person name="Yang T.C."/>
            <person name="Huo Q.B."/>
            <person name="Li W."/>
            <person name="Chen H.Y."/>
            <person name="Chen S.E."/>
            <person name="Zhou L.G."/>
            <person name="Ni X.B."/>
            <person name="Tian J.H."/>
            <person name="Sheng Y."/>
            <person name="Liu T."/>
            <person name="Pan Y.S."/>
            <person name="Xia L.Y."/>
            <person name="Li J."/>
            <person name="Zhao F."/>
            <person name="Cao W.C."/>
        </authorList>
    </citation>
    <scope>NUCLEOTIDE SEQUENCE [LARGE SCALE GENOMIC DNA]</scope>
    <source>
        <strain evidence="8">HaeL-2018</strain>
    </source>
</reference>
<dbReference type="InterPro" id="IPR050401">
    <property type="entry name" value="Cyclic_nucleotide_synthase"/>
</dbReference>
<dbReference type="SUPFAM" id="SSF57924">
    <property type="entry name" value="Inhibitor of apoptosis (IAP) repeat"/>
    <property type="match status" value="1"/>
</dbReference>
<dbReference type="Pfam" id="PF07714">
    <property type="entry name" value="PK_Tyr_Ser-Thr"/>
    <property type="match status" value="1"/>
</dbReference>
<dbReference type="CDD" id="cd00022">
    <property type="entry name" value="BIR"/>
    <property type="match status" value="1"/>
</dbReference>
<evidence type="ECO:0000259" key="7">
    <source>
        <dbReference type="PROSITE" id="PS50011"/>
    </source>
</evidence>
<dbReference type="VEuPathDB" id="VectorBase:HLOH_046521"/>
<dbReference type="InterPro" id="IPR000719">
    <property type="entry name" value="Prot_kinase_dom"/>
</dbReference>
<feature type="compositionally biased region" description="Polar residues" evidence="6">
    <location>
        <begin position="259"/>
        <end position="272"/>
    </location>
</feature>
<dbReference type="InterPro" id="IPR001370">
    <property type="entry name" value="BIR_rpt"/>
</dbReference>
<sequence>MGYMVRMDDNGDAEGNYTLIARKGNGQKDGAFGLFPVGVFELSGNGSELPVSNMGRIASIDLLLNRSSSWVRLSFVVVPRFRYPAHQPVHLPCASCAMAVDLTLNTVLRHRTDLDMDLQENRLASFAQWPLTGNIKCTPEKMAEAGFYHCPTENEPDLARCYVCFKEMFRWEPDDDPVEQHSRSTGSAFIQRCAFIQLGKKERDMTRLDYMTLQFERAMNRPRKLYEVCEAQIQRQLREARHELDEVRRNSYGAGSGGQAESSNGDGSTQTGGLAPVPTASSQLSLSLQPEFRYSHQLYAPVGVYRGRLCAVKRIRRRSPLVITRGIKMHLNMQLRELRHDNLCSFVGVCVEPPNVCVVSEYCSRGSLRDLLENEHIKLDAMFVASLVADLVRGMVYLHESPLRSHGDLRSANCLVDSRWVLKVADFGLAQLKHNANDETLHRQGDRPKPCRDHS</sequence>
<dbReference type="Proteomes" id="UP000821853">
    <property type="component" value="Unassembled WGS sequence"/>
</dbReference>
<dbReference type="GO" id="GO:0001653">
    <property type="term" value="F:peptide receptor activity"/>
    <property type="evidence" value="ECO:0007669"/>
    <property type="project" value="TreeGrafter"/>
</dbReference>
<dbReference type="GO" id="GO:0004672">
    <property type="term" value="F:protein kinase activity"/>
    <property type="evidence" value="ECO:0007669"/>
    <property type="project" value="InterPro"/>
</dbReference>
<dbReference type="Gene3D" id="1.10.1170.10">
    <property type="entry name" value="Inhibitor Of Apoptosis Protein (2mihbC-IAP-1), Chain A"/>
    <property type="match status" value="1"/>
</dbReference>
<dbReference type="PANTHER" id="PTHR11920">
    <property type="entry name" value="GUANYLYL CYCLASE"/>
    <property type="match status" value="1"/>
</dbReference>
<comment type="catalytic activity">
    <reaction evidence="1">
        <text>GTP = 3',5'-cyclic GMP + diphosphate</text>
        <dbReference type="Rhea" id="RHEA:13665"/>
        <dbReference type="ChEBI" id="CHEBI:33019"/>
        <dbReference type="ChEBI" id="CHEBI:37565"/>
        <dbReference type="ChEBI" id="CHEBI:57746"/>
        <dbReference type="EC" id="4.6.1.2"/>
    </reaction>
</comment>
<dbReference type="GO" id="GO:0005524">
    <property type="term" value="F:ATP binding"/>
    <property type="evidence" value="ECO:0007669"/>
    <property type="project" value="InterPro"/>
</dbReference>
<dbReference type="Gene3D" id="1.10.510.10">
    <property type="entry name" value="Transferase(Phosphotransferase) domain 1"/>
    <property type="match status" value="1"/>
</dbReference>
<dbReference type="SMART" id="SM00238">
    <property type="entry name" value="BIR"/>
    <property type="match status" value="1"/>
</dbReference>